<keyword evidence="8" id="KW-1185">Reference proteome</keyword>
<accession>A0A926DEW4</accession>
<sequence length="156" mass="18251">MAIVWRAQELVEREENHVYRAALAILKNREDAEDVTQETFVKLFLKQPTFESETHARAWLLRVAINLSKSRLRLVWRRRRETLLESYPAPEPESRELLEAVMALRAPERTVVHLYYYEGYSTAEIATLTGSRESTVRSRLSRARARLRAQLEGEIP</sequence>
<feature type="domain" description="RNA polymerase sigma-70 region 2" evidence="5">
    <location>
        <begin position="10"/>
        <end position="77"/>
    </location>
</feature>
<evidence type="ECO:0000256" key="1">
    <source>
        <dbReference type="ARBA" id="ARBA00010641"/>
    </source>
</evidence>
<dbReference type="Proteomes" id="UP000620366">
    <property type="component" value="Unassembled WGS sequence"/>
</dbReference>
<protein>
    <submittedName>
        <fullName evidence="7">Sigma-70 family RNA polymerase sigma factor</fullName>
    </submittedName>
</protein>
<dbReference type="SUPFAM" id="SSF88946">
    <property type="entry name" value="Sigma2 domain of RNA polymerase sigma factors"/>
    <property type="match status" value="1"/>
</dbReference>
<feature type="domain" description="RNA polymerase sigma factor 70 region 4 type 2" evidence="6">
    <location>
        <begin position="95"/>
        <end position="147"/>
    </location>
</feature>
<keyword evidence="3" id="KW-0731">Sigma factor</keyword>
<dbReference type="Pfam" id="PF04542">
    <property type="entry name" value="Sigma70_r2"/>
    <property type="match status" value="1"/>
</dbReference>
<dbReference type="GO" id="GO:0016987">
    <property type="term" value="F:sigma factor activity"/>
    <property type="evidence" value="ECO:0007669"/>
    <property type="project" value="UniProtKB-KW"/>
</dbReference>
<organism evidence="7 8">
    <name type="scientific">Feifania hominis</name>
    <dbReference type="NCBI Taxonomy" id="2763660"/>
    <lineage>
        <taxon>Bacteria</taxon>
        <taxon>Bacillati</taxon>
        <taxon>Bacillota</taxon>
        <taxon>Clostridia</taxon>
        <taxon>Eubacteriales</taxon>
        <taxon>Feifaniaceae</taxon>
        <taxon>Feifania</taxon>
    </lineage>
</organism>
<proteinExistence type="inferred from homology"/>
<evidence type="ECO:0000313" key="8">
    <source>
        <dbReference type="Proteomes" id="UP000620366"/>
    </source>
</evidence>
<dbReference type="GO" id="GO:0003677">
    <property type="term" value="F:DNA binding"/>
    <property type="evidence" value="ECO:0007669"/>
    <property type="project" value="InterPro"/>
</dbReference>
<dbReference type="InterPro" id="IPR036388">
    <property type="entry name" value="WH-like_DNA-bd_sf"/>
</dbReference>
<dbReference type="Pfam" id="PF08281">
    <property type="entry name" value="Sigma70_r4_2"/>
    <property type="match status" value="1"/>
</dbReference>
<evidence type="ECO:0000256" key="4">
    <source>
        <dbReference type="ARBA" id="ARBA00023163"/>
    </source>
</evidence>
<dbReference type="InterPro" id="IPR039425">
    <property type="entry name" value="RNA_pol_sigma-70-like"/>
</dbReference>
<evidence type="ECO:0000259" key="6">
    <source>
        <dbReference type="Pfam" id="PF08281"/>
    </source>
</evidence>
<dbReference type="InterPro" id="IPR013325">
    <property type="entry name" value="RNA_pol_sigma_r2"/>
</dbReference>
<dbReference type="RefSeq" id="WP_249300985.1">
    <property type="nucleotide sequence ID" value="NZ_JACRSP010000004.1"/>
</dbReference>
<comment type="caution">
    <text evidence="7">The sequence shown here is derived from an EMBL/GenBank/DDBJ whole genome shotgun (WGS) entry which is preliminary data.</text>
</comment>
<dbReference type="SUPFAM" id="SSF88659">
    <property type="entry name" value="Sigma3 and sigma4 domains of RNA polymerase sigma factors"/>
    <property type="match status" value="1"/>
</dbReference>
<evidence type="ECO:0000256" key="2">
    <source>
        <dbReference type="ARBA" id="ARBA00023015"/>
    </source>
</evidence>
<evidence type="ECO:0000256" key="3">
    <source>
        <dbReference type="ARBA" id="ARBA00023082"/>
    </source>
</evidence>
<name>A0A926DEW4_9FIRM</name>
<dbReference type="PANTHER" id="PTHR43133:SF51">
    <property type="entry name" value="RNA POLYMERASE SIGMA FACTOR"/>
    <property type="match status" value="1"/>
</dbReference>
<dbReference type="GO" id="GO:0006352">
    <property type="term" value="P:DNA-templated transcription initiation"/>
    <property type="evidence" value="ECO:0007669"/>
    <property type="project" value="InterPro"/>
</dbReference>
<dbReference type="InterPro" id="IPR014284">
    <property type="entry name" value="RNA_pol_sigma-70_dom"/>
</dbReference>
<reference evidence="7" key="1">
    <citation type="submission" date="2020-08" db="EMBL/GenBank/DDBJ databases">
        <title>Genome public.</title>
        <authorList>
            <person name="Liu C."/>
            <person name="Sun Q."/>
        </authorList>
    </citation>
    <scope>NUCLEOTIDE SEQUENCE</scope>
    <source>
        <strain evidence="7">BX7</strain>
    </source>
</reference>
<dbReference type="InterPro" id="IPR013324">
    <property type="entry name" value="RNA_pol_sigma_r3/r4-like"/>
</dbReference>
<dbReference type="Gene3D" id="1.10.1740.10">
    <property type="match status" value="1"/>
</dbReference>
<gene>
    <name evidence="7" type="ORF">H8695_09530</name>
</gene>
<dbReference type="InterPro" id="IPR013249">
    <property type="entry name" value="RNA_pol_sigma70_r4_t2"/>
</dbReference>
<dbReference type="Gene3D" id="1.10.10.10">
    <property type="entry name" value="Winged helix-like DNA-binding domain superfamily/Winged helix DNA-binding domain"/>
    <property type="match status" value="1"/>
</dbReference>
<evidence type="ECO:0000259" key="5">
    <source>
        <dbReference type="Pfam" id="PF04542"/>
    </source>
</evidence>
<evidence type="ECO:0000313" key="7">
    <source>
        <dbReference type="EMBL" id="MBC8536926.1"/>
    </source>
</evidence>
<keyword evidence="4" id="KW-0804">Transcription</keyword>
<dbReference type="AlphaFoldDB" id="A0A926DEW4"/>
<dbReference type="EMBL" id="JACRSP010000004">
    <property type="protein sequence ID" value="MBC8536926.1"/>
    <property type="molecule type" value="Genomic_DNA"/>
</dbReference>
<dbReference type="NCBIfam" id="TIGR02937">
    <property type="entry name" value="sigma70-ECF"/>
    <property type="match status" value="1"/>
</dbReference>
<dbReference type="PANTHER" id="PTHR43133">
    <property type="entry name" value="RNA POLYMERASE ECF-TYPE SIGMA FACTO"/>
    <property type="match status" value="1"/>
</dbReference>
<keyword evidence="2" id="KW-0805">Transcription regulation</keyword>
<dbReference type="InterPro" id="IPR007627">
    <property type="entry name" value="RNA_pol_sigma70_r2"/>
</dbReference>
<comment type="similarity">
    <text evidence="1">Belongs to the sigma-70 factor family. ECF subfamily.</text>
</comment>